<sequence>MKSLIQCHSRRSF</sequence>
<accession>A0AAN8T7Q4</accession>
<organism evidence="1 2">
    <name type="scientific">Solanum bulbocastanum</name>
    <name type="common">Wild potato</name>
    <dbReference type="NCBI Taxonomy" id="147425"/>
    <lineage>
        <taxon>Eukaryota</taxon>
        <taxon>Viridiplantae</taxon>
        <taxon>Streptophyta</taxon>
        <taxon>Embryophyta</taxon>
        <taxon>Tracheophyta</taxon>
        <taxon>Spermatophyta</taxon>
        <taxon>Magnoliopsida</taxon>
        <taxon>eudicotyledons</taxon>
        <taxon>Gunneridae</taxon>
        <taxon>Pentapetalae</taxon>
        <taxon>asterids</taxon>
        <taxon>lamiids</taxon>
        <taxon>Solanales</taxon>
        <taxon>Solanaceae</taxon>
        <taxon>Solanoideae</taxon>
        <taxon>Solaneae</taxon>
        <taxon>Solanum</taxon>
    </lineage>
</organism>
<proteinExistence type="predicted"/>
<comment type="caution">
    <text evidence="1">The sequence shown here is derived from an EMBL/GenBank/DDBJ whole genome shotgun (WGS) entry which is preliminary data.</text>
</comment>
<dbReference type="Proteomes" id="UP001371456">
    <property type="component" value="Unassembled WGS sequence"/>
</dbReference>
<dbReference type="EMBL" id="JBANQN010000008">
    <property type="protein sequence ID" value="KAK6783378.1"/>
    <property type="molecule type" value="Genomic_DNA"/>
</dbReference>
<evidence type="ECO:0000313" key="1">
    <source>
        <dbReference type="EMBL" id="KAK6783378.1"/>
    </source>
</evidence>
<gene>
    <name evidence="1" type="ORF">RDI58_021175</name>
</gene>
<evidence type="ECO:0000313" key="2">
    <source>
        <dbReference type="Proteomes" id="UP001371456"/>
    </source>
</evidence>
<reference evidence="1 2" key="1">
    <citation type="submission" date="2024-02" db="EMBL/GenBank/DDBJ databases">
        <title>de novo genome assembly of Solanum bulbocastanum strain 11H21.</title>
        <authorList>
            <person name="Hosaka A.J."/>
        </authorList>
    </citation>
    <scope>NUCLEOTIDE SEQUENCE [LARGE SCALE GENOMIC DNA]</scope>
    <source>
        <tissue evidence="1">Young leaves</tissue>
    </source>
</reference>
<name>A0AAN8T7Q4_SOLBU</name>
<protein>
    <submittedName>
        <fullName evidence="1">Uncharacterized protein</fullName>
    </submittedName>
</protein>
<keyword evidence="2" id="KW-1185">Reference proteome</keyword>